<keyword evidence="3" id="KW-0812">Transmembrane</keyword>
<feature type="domain" description="FAD-binding PCMH-type" evidence="4">
    <location>
        <begin position="143"/>
        <end position="314"/>
    </location>
</feature>
<evidence type="ECO:0000256" key="3">
    <source>
        <dbReference type="SAM" id="Phobius"/>
    </source>
</evidence>
<dbReference type="InterPro" id="IPR006094">
    <property type="entry name" value="Oxid_FAD_bind_N"/>
</dbReference>
<proteinExistence type="predicted"/>
<evidence type="ECO:0000313" key="5">
    <source>
        <dbReference type="EMBL" id="MFC0512667.1"/>
    </source>
</evidence>
<keyword evidence="3" id="KW-0472">Membrane</keyword>
<sequence length="585" mass="67133">MRLKQKLPVSYLLFTFNGRISRGVYWTAAIFYWCTFYILYNALLFGIGPGATFVLYPLLFWIIMATSTKRLHDHGRSGYWLLALLVPVFGPLWLFYLLGLRKGSYANNFYGSVPGVAADYFKNDNGREIPHLKTDERIIDDVTHLNPVVVSKVLRPKSVDELCQMVKDTNGQISTGGGRFSMGGQTASTQSVHIDMRGMNQVLEYSTEQKLIKVEAGIRWCDIQQHIDADDLSVKIMQTYANFTVGGALSVNAHGRYMGMGPVVLSVRSIDVVLADGSLVHASVTENKEVFFGAIGGYNAIGIIAQAQLELADNLAIKRIDKKMRVEDYKAYFFENIRENSGAVFHNGDIYPPKYKRLRAVTWQETDEKPTVKTRLMPLKESYPLERYFLWSFTETPLGKWRREFIIDPLLFRGKRIHWRNYEAGYDVAELEPRSRTDSTYVLLEYFVPVQRFEEFEAAMAEVFIRFNVNVLNVSIRHAMADPGTYMAWAREEVFAFVVYYKQRTDEASKQAVAVWTRELADAVIAVKGAYYLPYQVHPTADQFHKAYPNAQKLFDLKAQLDPQNRFRNTLWDTYYKPLNMQNNG</sequence>
<dbReference type="EMBL" id="JBHLTS010000004">
    <property type="protein sequence ID" value="MFC0512667.1"/>
    <property type="molecule type" value="Genomic_DNA"/>
</dbReference>
<dbReference type="InterPro" id="IPR008523">
    <property type="entry name" value="DUF805"/>
</dbReference>
<feature type="transmembrane region" description="Helical" evidence="3">
    <location>
        <begin position="78"/>
        <end position="98"/>
    </location>
</feature>
<evidence type="ECO:0000256" key="1">
    <source>
        <dbReference type="ARBA" id="ARBA00022630"/>
    </source>
</evidence>
<organism evidence="5 6">
    <name type="scientific">Mucilaginibacter angelicae</name>
    <dbReference type="NCBI Taxonomy" id="869718"/>
    <lineage>
        <taxon>Bacteria</taxon>
        <taxon>Pseudomonadati</taxon>
        <taxon>Bacteroidota</taxon>
        <taxon>Sphingobacteriia</taxon>
        <taxon>Sphingobacteriales</taxon>
        <taxon>Sphingobacteriaceae</taxon>
        <taxon>Mucilaginibacter</taxon>
    </lineage>
</organism>
<reference evidence="5 6" key="1">
    <citation type="submission" date="2024-09" db="EMBL/GenBank/DDBJ databases">
        <authorList>
            <person name="Sun Q."/>
            <person name="Mori K."/>
        </authorList>
    </citation>
    <scope>NUCLEOTIDE SEQUENCE [LARGE SCALE GENOMIC DNA]</scope>
    <source>
        <strain evidence="5 6">NCAIM B.02415</strain>
    </source>
</reference>
<comment type="caution">
    <text evidence="5">The sequence shown here is derived from an EMBL/GenBank/DDBJ whole genome shotgun (WGS) entry which is preliminary data.</text>
</comment>
<dbReference type="InterPro" id="IPR036318">
    <property type="entry name" value="FAD-bd_PCMH-like_sf"/>
</dbReference>
<evidence type="ECO:0000256" key="2">
    <source>
        <dbReference type="ARBA" id="ARBA00022827"/>
    </source>
</evidence>
<dbReference type="SUPFAM" id="SSF56176">
    <property type="entry name" value="FAD-binding/transporter-associated domain-like"/>
    <property type="match status" value="1"/>
</dbReference>
<gene>
    <name evidence="5" type="ORF">ACFFGT_00590</name>
</gene>
<feature type="transmembrane region" description="Helical" evidence="3">
    <location>
        <begin position="46"/>
        <end position="66"/>
    </location>
</feature>
<keyword evidence="6" id="KW-1185">Reference proteome</keyword>
<evidence type="ECO:0000313" key="6">
    <source>
        <dbReference type="Proteomes" id="UP001589828"/>
    </source>
</evidence>
<dbReference type="PROSITE" id="PS51387">
    <property type="entry name" value="FAD_PCMH"/>
    <property type="match status" value="1"/>
</dbReference>
<name>A0ABV6KZT3_9SPHI</name>
<dbReference type="InterPro" id="IPR016169">
    <property type="entry name" value="FAD-bd_PCMH_sub2"/>
</dbReference>
<dbReference type="Gene3D" id="3.30.465.10">
    <property type="match status" value="1"/>
</dbReference>
<dbReference type="PANTHER" id="PTHR43762">
    <property type="entry name" value="L-GULONOLACTONE OXIDASE"/>
    <property type="match status" value="1"/>
</dbReference>
<feature type="transmembrane region" description="Helical" evidence="3">
    <location>
        <begin position="20"/>
        <end position="40"/>
    </location>
</feature>
<dbReference type="Pfam" id="PF05656">
    <property type="entry name" value="DUF805"/>
    <property type="match status" value="1"/>
</dbReference>
<dbReference type="RefSeq" id="WP_377020545.1">
    <property type="nucleotide sequence ID" value="NZ_JBHLTS010000004.1"/>
</dbReference>
<dbReference type="PANTHER" id="PTHR43762:SF1">
    <property type="entry name" value="D-ARABINONO-1,4-LACTONE OXIDASE"/>
    <property type="match status" value="1"/>
</dbReference>
<accession>A0ABV6KZT3</accession>
<evidence type="ECO:0000259" key="4">
    <source>
        <dbReference type="PROSITE" id="PS51387"/>
    </source>
</evidence>
<dbReference type="InterPro" id="IPR016164">
    <property type="entry name" value="FAD-linked_Oxase-like_C"/>
</dbReference>
<keyword evidence="3" id="KW-1133">Transmembrane helix</keyword>
<protein>
    <submittedName>
        <fullName evidence="5">FAD-binding protein</fullName>
    </submittedName>
</protein>
<keyword evidence="2" id="KW-0274">FAD</keyword>
<dbReference type="Proteomes" id="UP001589828">
    <property type="component" value="Unassembled WGS sequence"/>
</dbReference>
<dbReference type="SUPFAM" id="SSF55103">
    <property type="entry name" value="FAD-linked oxidases, C-terminal domain"/>
    <property type="match status" value="1"/>
</dbReference>
<dbReference type="Pfam" id="PF01565">
    <property type="entry name" value="FAD_binding_4"/>
    <property type="match status" value="1"/>
</dbReference>
<dbReference type="InterPro" id="IPR016166">
    <property type="entry name" value="FAD-bd_PCMH"/>
</dbReference>
<dbReference type="InterPro" id="IPR010031">
    <property type="entry name" value="FAD_lactone_oxidase-like"/>
</dbReference>
<keyword evidence="1" id="KW-0285">Flavoprotein</keyword>